<sequence length="67" mass="7423">MSFRVLSSSHSTLPSTRFKMVSQRSKVARLIFWAPLKQQKTKASSGSPACARVGRSAATKRLRSLGW</sequence>
<name>A0A974P1A3_9CAUL</name>
<organism evidence="2">
    <name type="scientific">Phenylobacterium glaciei</name>
    <dbReference type="NCBI Taxonomy" id="2803784"/>
    <lineage>
        <taxon>Bacteria</taxon>
        <taxon>Pseudomonadati</taxon>
        <taxon>Pseudomonadota</taxon>
        <taxon>Alphaproteobacteria</taxon>
        <taxon>Caulobacterales</taxon>
        <taxon>Caulobacteraceae</taxon>
        <taxon>Phenylobacterium</taxon>
    </lineage>
</organism>
<feature type="region of interest" description="Disordered" evidence="1">
    <location>
        <begin position="44"/>
        <end position="67"/>
    </location>
</feature>
<dbReference type="AlphaFoldDB" id="A0A974P1A3"/>
<reference evidence="2" key="1">
    <citation type="submission" date="2021-01" db="EMBL/GenBank/DDBJ databases">
        <title>Genome sequence of Phenylobacterium sp. 20VBR1 isolated from a valley glaceir, Ny-Alesund, Svalbard.</title>
        <authorList>
            <person name="Thomas F.A."/>
            <person name="Krishnan K.P."/>
            <person name="Sinha R.K."/>
        </authorList>
    </citation>
    <scope>NUCLEOTIDE SEQUENCE</scope>
    <source>
        <strain evidence="2">20VBR1</strain>
    </source>
</reference>
<proteinExistence type="predicted"/>
<protein>
    <submittedName>
        <fullName evidence="2">Uncharacterized protein</fullName>
    </submittedName>
</protein>
<gene>
    <name evidence="2" type="ORF">JKL49_14035</name>
</gene>
<accession>A0A974P1A3</accession>
<dbReference type="EMBL" id="CP068570">
    <property type="protein sequence ID" value="QQZ48645.1"/>
    <property type="molecule type" value="Genomic_DNA"/>
</dbReference>
<evidence type="ECO:0000313" key="2">
    <source>
        <dbReference type="EMBL" id="QQZ48645.1"/>
    </source>
</evidence>
<feature type="compositionally biased region" description="Basic residues" evidence="1">
    <location>
        <begin position="58"/>
        <end position="67"/>
    </location>
</feature>
<evidence type="ECO:0000256" key="1">
    <source>
        <dbReference type="SAM" id="MobiDB-lite"/>
    </source>
</evidence>